<comment type="caution">
    <text evidence="2">The sequence shown here is derived from an EMBL/GenBank/DDBJ whole genome shotgun (WGS) entry which is preliminary data.</text>
</comment>
<feature type="domain" description="Chromosomal replication initiator DnaA C-terminal" evidence="1">
    <location>
        <begin position="22"/>
        <end position="89"/>
    </location>
</feature>
<reference evidence="2" key="1">
    <citation type="submission" date="2022-12" db="EMBL/GenBank/DDBJ databases">
        <title>Paracoccus onchidii sp. nov., isolated from a marine invertebrate from the South China Sea.</title>
        <authorList>
            <person name="Xu S."/>
            <person name="Liu Z."/>
            <person name="Xu Y."/>
        </authorList>
    </citation>
    <scope>NUCLEOTIDE SEQUENCE</scope>
    <source>
        <strain evidence="2">Z330</strain>
    </source>
</reference>
<dbReference type="Gene3D" id="1.10.1750.10">
    <property type="match status" value="1"/>
</dbReference>
<dbReference type="Pfam" id="PF08299">
    <property type="entry name" value="Bac_DnaA_C"/>
    <property type="match status" value="1"/>
</dbReference>
<gene>
    <name evidence="2" type="ORF">PAF17_15965</name>
</gene>
<accession>A0ABT4ZJ21</accession>
<dbReference type="SUPFAM" id="SSF48295">
    <property type="entry name" value="TrpR-like"/>
    <property type="match status" value="1"/>
</dbReference>
<dbReference type="InterPro" id="IPR010921">
    <property type="entry name" value="Trp_repressor/repl_initiator"/>
</dbReference>
<keyword evidence="3" id="KW-1185">Reference proteome</keyword>
<evidence type="ECO:0000313" key="3">
    <source>
        <dbReference type="Proteomes" id="UP001165641"/>
    </source>
</evidence>
<dbReference type="RefSeq" id="WP_271890104.1">
    <property type="nucleotide sequence ID" value="NZ_JAQBIE010000024.1"/>
</dbReference>
<name>A0ABT4ZJ21_9RHOB</name>
<dbReference type="Proteomes" id="UP001165641">
    <property type="component" value="Unassembled WGS sequence"/>
</dbReference>
<proteinExistence type="predicted"/>
<organism evidence="2 3">
    <name type="scientific">Paracoccus onchidii</name>
    <dbReference type="NCBI Taxonomy" id="3017813"/>
    <lineage>
        <taxon>Bacteria</taxon>
        <taxon>Pseudomonadati</taxon>
        <taxon>Pseudomonadota</taxon>
        <taxon>Alphaproteobacteria</taxon>
        <taxon>Rhodobacterales</taxon>
        <taxon>Paracoccaceae</taxon>
        <taxon>Paracoccus</taxon>
    </lineage>
</organism>
<sequence>MNAHLTDTDMRALTEQGAAWSEIRSIAGEAARVAGMTLARVTGPDRSAQVVRVRDVIAYRAHANGHSYSEISRALGRDQSTIKASIRREKSRRQEWTK</sequence>
<evidence type="ECO:0000259" key="1">
    <source>
        <dbReference type="SMART" id="SM00760"/>
    </source>
</evidence>
<dbReference type="InterPro" id="IPR013159">
    <property type="entry name" value="DnaA_C"/>
</dbReference>
<dbReference type="EMBL" id="JAQBIE010000024">
    <property type="protein sequence ID" value="MDB6178988.1"/>
    <property type="molecule type" value="Genomic_DNA"/>
</dbReference>
<dbReference type="SMART" id="SM00760">
    <property type="entry name" value="Bac_DnaA_C"/>
    <property type="match status" value="1"/>
</dbReference>
<evidence type="ECO:0000313" key="2">
    <source>
        <dbReference type="EMBL" id="MDB6178988.1"/>
    </source>
</evidence>
<protein>
    <recommendedName>
        <fullName evidence="1">Chromosomal replication initiator DnaA C-terminal domain-containing protein</fullName>
    </recommendedName>
</protein>